<name>A0A4R1N5I9_9GAMM</name>
<keyword evidence="2" id="KW-1185">Reference proteome</keyword>
<accession>A0A4R1N5I9</accession>
<dbReference type="EMBL" id="SJOI01000001">
    <property type="protein sequence ID" value="TCL02464.1"/>
    <property type="molecule type" value="Genomic_DNA"/>
</dbReference>
<dbReference type="Proteomes" id="UP000294555">
    <property type="component" value="Unassembled WGS sequence"/>
</dbReference>
<sequence length="329" mass="36276">MHNISGPANRGIPTSAKETVEFTLGSNKGSHFSNTLKNIENTADDLVAGAPYHKKTGDDLLLSIFATGILKADFASRMGIPSDAISEASSIDHGEMGKALTADETLKVLENVLKTVRFLYKGSRIKSSNKIKTNRDMYHIQETLFYEIESQKLFETSTQKALEYCVTHEFGNCGVMARIAYALCHKLGLKPGLALFRSDGSFAHEVCRVKVNNEFYMVEAWANYICHENDFLSMLRDKMIKWNLAGKSITNGTPFDFIGEEEFEIPKNALASPDDALKLKLVKSQPIKGEHNIVSADFFTFLGDKLAEKFSTKRLSASGAAVQATAPSV</sequence>
<dbReference type="RefSeq" id="WP_132921411.1">
    <property type="nucleotide sequence ID" value="NZ_SJOI01000001.1"/>
</dbReference>
<evidence type="ECO:0000313" key="1">
    <source>
        <dbReference type="EMBL" id="TCL02464.1"/>
    </source>
</evidence>
<comment type="caution">
    <text evidence="1">The sequence shown here is derived from an EMBL/GenBank/DDBJ whole genome shotgun (WGS) entry which is preliminary data.</text>
</comment>
<gene>
    <name evidence="1" type="ORF">EZJ58_0484</name>
</gene>
<protein>
    <recommendedName>
        <fullName evidence="3">Transglutaminase-like domain-containing protein</fullName>
    </recommendedName>
</protein>
<organism evidence="1 2">
    <name type="scientific">Sodalis ligni</name>
    <dbReference type="NCBI Taxonomy" id="2697027"/>
    <lineage>
        <taxon>Bacteria</taxon>
        <taxon>Pseudomonadati</taxon>
        <taxon>Pseudomonadota</taxon>
        <taxon>Gammaproteobacteria</taxon>
        <taxon>Enterobacterales</taxon>
        <taxon>Bruguierivoracaceae</taxon>
        <taxon>Sodalis</taxon>
    </lineage>
</organism>
<dbReference type="OrthoDB" id="5572038at2"/>
<evidence type="ECO:0000313" key="2">
    <source>
        <dbReference type="Proteomes" id="UP000294555"/>
    </source>
</evidence>
<proteinExistence type="predicted"/>
<dbReference type="AlphaFoldDB" id="A0A4R1N5I9"/>
<evidence type="ECO:0008006" key="3">
    <source>
        <dbReference type="Google" id="ProtNLM"/>
    </source>
</evidence>
<reference evidence="1 2" key="1">
    <citation type="submission" date="2019-02" db="EMBL/GenBank/DDBJ databases">
        <title>Investigation of anaerobic lignin degradation for improved lignocellulosic biofuels.</title>
        <authorList>
            <person name="Deangelis K."/>
        </authorList>
    </citation>
    <scope>NUCLEOTIDE SEQUENCE [LARGE SCALE GENOMIC DNA]</scope>
    <source>
        <strain evidence="1 2">159R</strain>
    </source>
</reference>